<protein>
    <submittedName>
        <fullName evidence="2">MarR family transcriptional regulator</fullName>
    </submittedName>
</protein>
<organism evidence="2 3">
    <name type="scientific">Pseudomonas auratipiscis</name>
    <dbReference type="NCBI Taxonomy" id="3115853"/>
    <lineage>
        <taxon>Bacteria</taxon>
        <taxon>Pseudomonadati</taxon>
        <taxon>Pseudomonadota</taxon>
        <taxon>Gammaproteobacteria</taxon>
        <taxon>Pseudomonadales</taxon>
        <taxon>Pseudomonadaceae</taxon>
        <taxon>Pseudomonas</taxon>
    </lineage>
</organism>
<comment type="caution">
    <text evidence="2">The sequence shown here is derived from an EMBL/GenBank/DDBJ whole genome shotgun (WGS) entry which is preliminary data.</text>
</comment>
<dbReference type="InterPro" id="IPR036390">
    <property type="entry name" value="WH_DNA-bd_sf"/>
</dbReference>
<dbReference type="GO" id="GO:0006950">
    <property type="term" value="P:response to stress"/>
    <property type="evidence" value="ECO:0007669"/>
    <property type="project" value="TreeGrafter"/>
</dbReference>
<reference evidence="2 3" key="1">
    <citation type="submission" date="2024-01" db="EMBL/GenBank/DDBJ databases">
        <title>Unpublished Manusciprt.</title>
        <authorList>
            <person name="Duman M."/>
            <person name="Valdes E.G."/>
            <person name="Ajmi N."/>
            <person name="Altun S."/>
            <person name="Saticioglu I.B."/>
        </authorList>
    </citation>
    <scope>NUCLEOTIDE SEQUENCE [LARGE SCALE GENOMIC DNA]</scope>
    <source>
        <strain evidence="2 3">120P</strain>
    </source>
</reference>
<dbReference type="Pfam" id="PF12802">
    <property type="entry name" value="MarR_2"/>
    <property type="match status" value="1"/>
</dbReference>
<dbReference type="PROSITE" id="PS50995">
    <property type="entry name" value="HTH_MARR_2"/>
    <property type="match status" value="1"/>
</dbReference>
<dbReference type="PANTHER" id="PTHR33164">
    <property type="entry name" value="TRANSCRIPTIONAL REGULATOR, MARR FAMILY"/>
    <property type="match status" value="1"/>
</dbReference>
<evidence type="ECO:0000313" key="3">
    <source>
        <dbReference type="Proteomes" id="UP001307839"/>
    </source>
</evidence>
<proteinExistence type="predicted"/>
<gene>
    <name evidence="2" type="ORF">V0R53_16000</name>
</gene>
<evidence type="ECO:0000313" key="2">
    <source>
        <dbReference type="EMBL" id="MEE1867895.1"/>
    </source>
</evidence>
<accession>A0AB35WT79</accession>
<dbReference type="InterPro" id="IPR039422">
    <property type="entry name" value="MarR/SlyA-like"/>
</dbReference>
<dbReference type="PRINTS" id="PR00598">
    <property type="entry name" value="HTHMARR"/>
</dbReference>
<dbReference type="InterPro" id="IPR036388">
    <property type="entry name" value="WH-like_DNA-bd_sf"/>
</dbReference>
<dbReference type="AlphaFoldDB" id="A0AB35WT79"/>
<dbReference type="RefSeq" id="WP_136476766.1">
    <property type="nucleotide sequence ID" value="NZ_JAZDCU010000014.1"/>
</dbReference>
<evidence type="ECO:0000259" key="1">
    <source>
        <dbReference type="PROSITE" id="PS50995"/>
    </source>
</evidence>
<dbReference type="PANTHER" id="PTHR33164:SF104">
    <property type="entry name" value="TRANSCRIPTIONAL REGULATORY PROTEIN"/>
    <property type="match status" value="1"/>
</dbReference>
<feature type="domain" description="HTH marR-type" evidence="1">
    <location>
        <begin position="5"/>
        <end position="141"/>
    </location>
</feature>
<keyword evidence="3" id="KW-1185">Reference proteome</keyword>
<sequence length="148" mass="17405">MPSSSPDLWFNFVRAHRCLIREIEHRLAEAKLPPYAWYDALWGIESGQDGTRRMHELAQVMAIERYNLTRLVDRLEKEALVVREKAKDDGRGAIARITDRGRDLRKRMWEVYEAAVEELFLVEFDDDQQRIFATALAQTTRNARSNQR</sequence>
<dbReference type="SMART" id="SM00347">
    <property type="entry name" value="HTH_MARR"/>
    <property type="match status" value="1"/>
</dbReference>
<dbReference type="Gene3D" id="1.10.10.10">
    <property type="entry name" value="Winged helix-like DNA-binding domain superfamily/Winged helix DNA-binding domain"/>
    <property type="match status" value="1"/>
</dbReference>
<dbReference type="SUPFAM" id="SSF46785">
    <property type="entry name" value="Winged helix' DNA-binding domain"/>
    <property type="match status" value="1"/>
</dbReference>
<dbReference type="InterPro" id="IPR000835">
    <property type="entry name" value="HTH_MarR-typ"/>
</dbReference>
<dbReference type="GO" id="GO:0003700">
    <property type="term" value="F:DNA-binding transcription factor activity"/>
    <property type="evidence" value="ECO:0007669"/>
    <property type="project" value="InterPro"/>
</dbReference>
<dbReference type="EMBL" id="JAZDQP010000010">
    <property type="protein sequence ID" value="MEE1867895.1"/>
    <property type="molecule type" value="Genomic_DNA"/>
</dbReference>
<name>A0AB35WT79_9PSED</name>
<dbReference type="Proteomes" id="UP001307839">
    <property type="component" value="Unassembled WGS sequence"/>
</dbReference>